<evidence type="ECO:0000313" key="1">
    <source>
        <dbReference type="EMBL" id="MDW0118271.1"/>
    </source>
</evidence>
<name>A0AAW9AGT8_9BACL</name>
<accession>A0AAW9AGT8</accession>
<keyword evidence="2" id="KW-1185">Reference proteome</keyword>
<sequence length="44" mass="4732">MKKMAVAALGIGAAFLMRNKNAREKLMKQFESLAGPFTSKNGSS</sequence>
<protein>
    <recommendedName>
        <fullName evidence="3">DUF3918 domain-containing protein</fullName>
    </recommendedName>
</protein>
<dbReference type="AlphaFoldDB" id="A0AAW9AGT8"/>
<organism evidence="1 2">
    <name type="scientific">Sporosarcina thermotolerans</name>
    <dbReference type="NCBI Taxonomy" id="633404"/>
    <lineage>
        <taxon>Bacteria</taxon>
        <taxon>Bacillati</taxon>
        <taxon>Bacillota</taxon>
        <taxon>Bacilli</taxon>
        <taxon>Bacillales</taxon>
        <taxon>Caryophanaceae</taxon>
        <taxon>Sporosarcina</taxon>
    </lineage>
</organism>
<dbReference type="Proteomes" id="UP001271648">
    <property type="component" value="Unassembled WGS sequence"/>
</dbReference>
<gene>
    <name evidence="1" type="ORF">QTL97_15160</name>
</gene>
<dbReference type="EMBL" id="JAUBDJ010000011">
    <property type="protein sequence ID" value="MDW0118271.1"/>
    <property type="molecule type" value="Genomic_DNA"/>
</dbReference>
<proteinExistence type="predicted"/>
<evidence type="ECO:0008006" key="3">
    <source>
        <dbReference type="Google" id="ProtNLM"/>
    </source>
</evidence>
<reference evidence="1 2" key="1">
    <citation type="submission" date="2023-06" db="EMBL/GenBank/DDBJ databases">
        <title>Sporosarcina sp. nov., isolated from Korean traditional fermented seafood 'Jeotgal'.</title>
        <authorList>
            <person name="Yang A.I."/>
            <person name="Shin N.-R."/>
        </authorList>
    </citation>
    <scope>NUCLEOTIDE SEQUENCE [LARGE SCALE GENOMIC DNA]</scope>
    <source>
        <strain evidence="1 2">KCTC43456</strain>
    </source>
</reference>
<comment type="caution">
    <text evidence="1">The sequence shown here is derived from an EMBL/GenBank/DDBJ whole genome shotgun (WGS) entry which is preliminary data.</text>
</comment>
<evidence type="ECO:0000313" key="2">
    <source>
        <dbReference type="Proteomes" id="UP001271648"/>
    </source>
</evidence>
<dbReference type="RefSeq" id="WP_283733302.1">
    <property type="nucleotide sequence ID" value="NZ_CP125968.1"/>
</dbReference>